<dbReference type="InterPro" id="IPR019051">
    <property type="entry name" value="Trp_biosyn_TM_oprn/chp"/>
</dbReference>
<sequence>MTGGALDGKRAKRIALLALVAGAGIAILAWSQTWFTFEIALDPGTTPGSSRGETAAPALMALALAGLAGVAGLALAGPVFRIVLGALEALLGGTVLLVTGVALASPLGAVSADVAEKTGVSGVHATSALVVEGSLVASPWPWVAILAGVVLVAAGCWTIATGRRWPGSSRKYGARFEDTAGGDAAPRERAVGDDRVDQWDALSHGDDPTGADAVGAEPPTDATIAPDDAVDDGATVDDGTGTEAAPTARTTTTDAVTPADAATTDPVATDAERREPDDGAARDR</sequence>
<feature type="transmembrane region" description="Helical" evidence="2">
    <location>
        <begin position="55"/>
        <end position="75"/>
    </location>
</feature>
<comment type="caution">
    <text evidence="3">The sequence shown here is derived from an EMBL/GenBank/DDBJ whole genome shotgun (WGS) entry which is preliminary data.</text>
</comment>
<evidence type="ECO:0000313" key="3">
    <source>
        <dbReference type="EMBL" id="KAB1657834.1"/>
    </source>
</evidence>
<dbReference type="AlphaFoldDB" id="A0A7J5BU37"/>
<accession>A0A7J5BU37</accession>
<reference evidence="3 4" key="1">
    <citation type="submission" date="2019-09" db="EMBL/GenBank/DDBJ databases">
        <title>Phylogeny of genus Pseudoclavibacter and closely related genus.</title>
        <authorList>
            <person name="Li Y."/>
        </authorList>
    </citation>
    <scope>NUCLEOTIDE SEQUENCE [LARGE SCALE GENOMIC DNA]</scope>
    <source>
        <strain evidence="3 4">DSM 23821</strain>
    </source>
</reference>
<dbReference type="EMBL" id="WBJZ01000008">
    <property type="protein sequence ID" value="KAB1657834.1"/>
    <property type="molecule type" value="Genomic_DNA"/>
</dbReference>
<gene>
    <name evidence="3" type="ORF">F8O01_07770</name>
</gene>
<keyword evidence="2" id="KW-1133">Transmembrane helix</keyword>
<proteinExistence type="predicted"/>
<dbReference type="RefSeq" id="WP_158040316.1">
    <property type="nucleotide sequence ID" value="NZ_JACCFV010000001.1"/>
</dbReference>
<keyword evidence="4" id="KW-1185">Reference proteome</keyword>
<feature type="region of interest" description="Disordered" evidence="1">
    <location>
        <begin position="199"/>
        <end position="284"/>
    </location>
</feature>
<feature type="compositionally biased region" description="Basic and acidic residues" evidence="1">
    <location>
        <begin position="270"/>
        <end position="284"/>
    </location>
</feature>
<evidence type="ECO:0000313" key="4">
    <source>
        <dbReference type="Proteomes" id="UP000467240"/>
    </source>
</evidence>
<feature type="compositionally biased region" description="Low complexity" evidence="1">
    <location>
        <begin position="236"/>
        <end position="269"/>
    </location>
</feature>
<dbReference type="Proteomes" id="UP000467240">
    <property type="component" value="Unassembled WGS sequence"/>
</dbReference>
<dbReference type="OrthoDB" id="4794414at2"/>
<evidence type="ECO:0000256" key="2">
    <source>
        <dbReference type="SAM" id="Phobius"/>
    </source>
</evidence>
<dbReference type="Pfam" id="PF09534">
    <property type="entry name" value="Trp_oprn_chp"/>
    <property type="match status" value="1"/>
</dbReference>
<evidence type="ECO:0000256" key="1">
    <source>
        <dbReference type="SAM" id="MobiDB-lite"/>
    </source>
</evidence>
<keyword evidence="2" id="KW-0472">Membrane</keyword>
<organism evidence="3 4">
    <name type="scientific">Pseudoclavibacter chungangensis</name>
    <dbReference type="NCBI Taxonomy" id="587635"/>
    <lineage>
        <taxon>Bacteria</taxon>
        <taxon>Bacillati</taxon>
        <taxon>Actinomycetota</taxon>
        <taxon>Actinomycetes</taxon>
        <taxon>Micrococcales</taxon>
        <taxon>Microbacteriaceae</taxon>
        <taxon>Pseudoclavibacter</taxon>
    </lineage>
</organism>
<feature type="transmembrane region" description="Helical" evidence="2">
    <location>
        <begin position="82"/>
        <end position="104"/>
    </location>
</feature>
<name>A0A7J5BU37_9MICO</name>
<protein>
    <submittedName>
        <fullName evidence="3">Trp biosynthesis-associated membrane protein</fullName>
    </submittedName>
</protein>
<keyword evidence="2" id="KW-0812">Transmembrane</keyword>
<feature type="transmembrane region" description="Helical" evidence="2">
    <location>
        <begin position="14"/>
        <end position="35"/>
    </location>
</feature>
<feature type="transmembrane region" description="Helical" evidence="2">
    <location>
        <begin position="140"/>
        <end position="160"/>
    </location>
</feature>